<reference evidence="1 2" key="1">
    <citation type="submission" date="2017-06" db="EMBL/GenBank/DDBJ databases">
        <title>Ant-infecting Ophiocordyceps genomes reveal a high diversity of potential behavioral manipulation genes and a possible major role for enterotoxins.</title>
        <authorList>
            <person name="De Bekker C."/>
            <person name="Evans H.C."/>
            <person name="Brachmann A."/>
            <person name="Hughes D.P."/>
        </authorList>
    </citation>
    <scope>NUCLEOTIDE SEQUENCE [LARGE SCALE GENOMIC DNA]</scope>
    <source>
        <strain evidence="1 2">Map64</strain>
    </source>
</reference>
<evidence type="ECO:0008006" key="3">
    <source>
        <dbReference type="Google" id="ProtNLM"/>
    </source>
</evidence>
<dbReference type="PANTHER" id="PTHR33112">
    <property type="entry name" value="DOMAIN PROTEIN, PUTATIVE-RELATED"/>
    <property type="match status" value="1"/>
</dbReference>
<evidence type="ECO:0000313" key="1">
    <source>
        <dbReference type="EMBL" id="PHH59925.1"/>
    </source>
</evidence>
<dbReference type="Proteomes" id="UP000226192">
    <property type="component" value="Unassembled WGS sequence"/>
</dbReference>
<comment type="caution">
    <text evidence="1">The sequence shown here is derived from an EMBL/GenBank/DDBJ whole genome shotgun (WGS) entry which is preliminary data.</text>
</comment>
<proteinExistence type="predicted"/>
<dbReference type="PANTHER" id="PTHR33112:SF16">
    <property type="entry name" value="HETEROKARYON INCOMPATIBILITY DOMAIN-CONTAINING PROTEIN"/>
    <property type="match status" value="1"/>
</dbReference>
<gene>
    <name evidence="1" type="ORF">CDD81_2384</name>
</gene>
<accession>A0A2C5XRN0</accession>
<keyword evidence="2" id="KW-1185">Reference proteome</keyword>
<evidence type="ECO:0000313" key="2">
    <source>
        <dbReference type="Proteomes" id="UP000226192"/>
    </source>
</evidence>
<protein>
    <recommendedName>
        <fullName evidence="3">Heterokaryon incompatibility domain-containing protein</fullName>
    </recommendedName>
</protein>
<dbReference type="STRING" id="1399860.A0A2C5XRN0"/>
<dbReference type="OrthoDB" id="5125733at2759"/>
<organism evidence="1 2">
    <name type="scientific">Ophiocordyceps australis</name>
    <dbReference type="NCBI Taxonomy" id="1399860"/>
    <lineage>
        <taxon>Eukaryota</taxon>
        <taxon>Fungi</taxon>
        <taxon>Dikarya</taxon>
        <taxon>Ascomycota</taxon>
        <taxon>Pezizomycotina</taxon>
        <taxon>Sordariomycetes</taxon>
        <taxon>Hypocreomycetidae</taxon>
        <taxon>Hypocreales</taxon>
        <taxon>Ophiocordycipitaceae</taxon>
        <taxon>Ophiocordyceps</taxon>
    </lineage>
</organism>
<name>A0A2C5XRN0_9HYPO</name>
<dbReference type="EMBL" id="NJET01000173">
    <property type="protein sequence ID" value="PHH59925.1"/>
    <property type="molecule type" value="Genomic_DNA"/>
</dbReference>
<dbReference type="AlphaFoldDB" id="A0A2C5XRN0"/>
<sequence length="254" mass="29225">MPPAKQRGFSIFRDVFAKYSGLSLTRKTDRLVAVAGLEHRLSNFFDTISIYGIVRDFFPESLLWRRSQRERLESLIDFNDDVASWRIKVKKVPSWSWMAYTGEISYATIPSDKFNWTCGINFVFSQEFRVMLEAPLAQFSQSCRIEPCDDSNCKLYCEATKCGLAHDDNRVVGWIRYDQEDQVEIDRLGAITLAQGNVDWKESADISWSDEIVRGEFDFVLVVQSISSGGYRRIGVAIVEYEHLVHKTDSVLVF</sequence>